<dbReference type="Pfam" id="PF00149">
    <property type="entry name" value="Metallophos"/>
    <property type="match status" value="1"/>
</dbReference>
<accession>A0A364LJ82</accession>
<evidence type="ECO:0000313" key="7">
    <source>
        <dbReference type="Proteomes" id="UP000249458"/>
    </source>
</evidence>
<sequence length="252" mass="29170">MKIIHISDLHFGLHRQEIIHRFLIEAAAIQPEVIIISGDLTHRARSEQFRDLKAFLSRLPGKVLIVPGNHDVPAFDLIQRFLTPFDKYRHFISNAMEVSYENESVRILGLNSVNPYSIKDGKLSSDSLKKIETYFSEAENKLNILFFHHNFQHFEGLHRPLSNTREFIVSLKKSAVHLICTGHLHYANVSFLEKNGQESFALLHAGSLSCQRTRDDRNSFYLIEVEAGECTIELRTYELNQFSQKESHAYRF</sequence>
<comment type="caution">
    <text evidence="6">The sequence shown here is derived from an EMBL/GenBank/DDBJ whole genome shotgun (WGS) entry which is preliminary data.</text>
</comment>
<dbReference type="SUPFAM" id="SSF56300">
    <property type="entry name" value="Metallo-dependent phosphatases"/>
    <property type="match status" value="1"/>
</dbReference>
<dbReference type="InterPro" id="IPR029052">
    <property type="entry name" value="Metallo-depent_PP-like"/>
</dbReference>
<evidence type="ECO:0000256" key="3">
    <source>
        <dbReference type="ARBA" id="ARBA00023004"/>
    </source>
</evidence>
<gene>
    <name evidence="6" type="ORF">B1207_09170</name>
</gene>
<keyword evidence="2" id="KW-0378">Hydrolase</keyword>
<organism evidence="6 7">
    <name type="scientific">Legionella quinlivanii</name>
    <dbReference type="NCBI Taxonomy" id="45073"/>
    <lineage>
        <taxon>Bacteria</taxon>
        <taxon>Pseudomonadati</taxon>
        <taxon>Pseudomonadota</taxon>
        <taxon>Gammaproteobacteria</taxon>
        <taxon>Legionellales</taxon>
        <taxon>Legionellaceae</taxon>
        <taxon>Legionella</taxon>
    </lineage>
</organism>
<evidence type="ECO:0000256" key="2">
    <source>
        <dbReference type="ARBA" id="ARBA00022801"/>
    </source>
</evidence>
<dbReference type="PANTHER" id="PTHR42988">
    <property type="entry name" value="PHOSPHOHYDROLASE"/>
    <property type="match status" value="1"/>
</dbReference>
<dbReference type="GO" id="GO:0016787">
    <property type="term" value="F:hydrolase activity"/>
    <property type="evidence" value="ECO:0007669"/>
    <property type="project" value="UniProtKB-KW"/>
</dbReference>
<dbReference type="InterPro" id="IPR004843">
    <property type="entry name" value="Calcineurin-like_PHP"/>
</dbReference>
<name>A0A364LJ82_9GAMM</name>
<dbReference type="Proteomes" id="UP000249458">
    <property type="component" value="Unassembled WGS sequence"/>
</dbReference>
<dbReference type="PANTHER" id="PTHR42988:SF2">
    <property type="entry name" value="CYCLIC NUCLEOTIDE PHOSPHODIESTERASE CBUA0032-RELATED"/>
    <property type="match status" value="1"/>
</dbReference>
<keyword evidence="1" id="KW-0479">Metal-binding</keyword>
<dbReference type="Gene3D" id="3.60.21.10">
    <property type="match status" value="1"/>
</dbReference>
<dbReference type="GO" id="GO:0046872">
    <property type="term" value="F:metal ion binding"/>
    <property type="evidence" value="ECO:0007669"/>
    <property type="project" value="UniProtKB-KW"/>
</dbReference>
<comment type="similarity">
    <text evidence="4">Belongs to the cyclic nucleotide phosphodiesterase class-III family.</text>
</comment>
<feature type="domain" description="Calcineurin-like phosphoesterase" evidence="5">
    <location>
        <begin position="1"/>
        <end position="186"/>
    </location>
</feature>
<keyword evidence="3" id="KW-0408">Iron</keyword>
<protein>
    <recommendedName>
        <fullName evidence="5">Calcineurin-like phosphoesterase domain-containing protein</fullName>
    </recommendedName>
</protein>
<reference evidence="6 7" key="1">
    <citation type="submission" date="2017-02" db="EMBL/GenBank/DDBJ databases">
        <title>Legionella quilivanii strain from human: case report and whole genome sequencing analysis.</title>
        <authorList>
            <person name="Lalancette C."/>
            <person name="Leduc J.-M."/>
            <person name="Levesque S."/>
            <person name="Fournier E."/>
            <person name="Saoud J."/>
            <person name="Faucher S.P."/>
            <person name="Bernard K."/>
            <person name="Martineau C."/>
            <person name="Longtin J."/>
        </authorList>
    </citation>
    <scope>NUCLEOTIDE SEQUENCE [LARGE SCALE GENOMIC DNA]</scope>
    <source>
        <strain evidence="6 7">ID143958</strain>
    </source>
</reference>
<dbReference type="AlphaFoldDB" id="A0A364LJ82"/>
<evidence type="ECO:0000259" key="5">
    <source>
        <dbReference type="Pfam" id="PF00149"/>
    </source>
</evidence>
<dbReference type="RefSeq" id="WP_112219675.1">
    <property type="nucleotide sequence ID" value="NZ_MVJN01000006.1"/>
</dbReference>
<evidence type="ECO:0000256" key="4">
    <source>
        <dbReference type="ARBA" id="ARBA00025742"/>
    </source>
</evidence>
<evidence type="ECO:0000313" key="6">
    <source>
        <dbReference type="EMBL" id="RAP36306.1"/>
    </source>
</evidence>
<dbReference type="EMBL" id="MVJN01000006">
    <property type="protein sequence ID" value="RAP36306.1"/>
    <property type="molecule type" value="Genomic_DNA"/>
</dbReference>
<evidence type="ECO:0000256" key="1">
    <source>
        <dbReference type="ARBA" id="ARBA00022723"/>
    </source>
</evidence>
<proteinExistence type="inferred from homology"/>
<dbReference type="InterPro" id="IPR050884">
    <property type="entry name" value="CNP_phosphodiesterase-III"/>
</dbReference>